<accession>W4GAN9</accession>
<gene>
    <name evidence="3" type="ORF">B5M09_002837</name>
    <name evidence="2" type="ORF">H257_09398</name>
</gene>
<organism evidence="2">
    <name type="scientific">Aphanomyces astaci</name>
    <name type="common">Crayfish plague agent</name>
    <dbReference type="NCBI Taxonomy" id="112090"/>
    <lineage>
        <taxon>Eukaryota</taxon>
        <taxon>Sar</taxon>
        <taxon>Stramenopiles</taxon>
        <taxon>Oomycota</taxon>
        <taxon>Saprolegniomycetes</taxon>
        <taxon>Saprolegniales</taxon>
        <taxon>Verrucalvaceae</taxon>
        <taxon>Aphanomyces</taxon>
    </lineage>
</organism>
<evidence type="ECO:0000313" key="4">
    <source>
        <dbReference type="Proteomes" id="UP000284702"/>
    </source>
</evidence>
<dbReference type="AlphaFoldDB" id="W4GAN9"/>
<evidence type="ECO:0000256" key="1">
    <source>
        <dbReference type="SAM" id="MobiDB-lite"/>
    </source>
</evidence>
<evidence type="ECO:0000313" key="2">
    <source>
        <dbReference type="EMBL" id="ETV76361.1"/>
    </source>
</evidence>
<dbReference type="GeneID" id="20811394"/>
<protein>
    <submittedName>
        <fullName evidence="2">Uncharacterized protein</fullName>
    </submittedName>
</protein>
<name>W4GAN9_APHAT</name>
<dbReference type="EMBL" id="MZMZ02005835">
    <property type="protein sequence ID" value="RQM12381.1"/>
    <property type="molecule type" value="Genomic_DNA"/>
</dbReference>
<feature type="region of interest" description="Disordered" evidence="1">
    <location>
        <begin position="96"/>
        <end position="115"/>
    </location>
</feature>
<reference evidence="2" key="1">
    <citation type="submission" date="2013-12" db="EMBL/GenBank/DDBJ databases">
        <title>The Genome Sequence of Aphanomyces astaci APO3.</title>
        <authorList>
            <consortium name="The Broad Institute Genomics Platform"/>
            <person name="Russ C."/>
            <person name="Tyler B."/>
            <person name="van West P."/>
            <person name="Dieguez-Uribeondo J."/>
            <person name="Young S.K."/>
            <person name="Zeng Q."/>
            <person name="Gargeya S."/>
            <person name="Fitzgerald M."/>
            <person name="Abouelleil A."/>
            <person name="Alvarado L."/>
            <person name="Chapman S.B."/>
            <person name="Gainer-Dewar J."/>
            <person name="Goldberg J."/>
            <person name="Griggs A."/>
            <person name="Gujja S."/>
            <person name="Hansen M."/>
            <person name="Howarth C."/>
            <person name="Imamovic A."/>
            <person name="Ireland A."/>
            <person name="Larimer J."/>
            <person name="McCowan C."/>
            <person name="Murphy C."/>
            <person name="Pearson M."/>
            <person name="Poon T.W."/>
            <person name="Priest M."/>
            <person name="Roberts A."/>
            <person name="Saif S."/>
            <person name="Shea T."/>
            <person name="Sykes S."/>
            <person name="Wortman J."/>
            <person name="Nusbaum C."/>
            <person name="Birren B."/>
        </authorList>
    </citation>
    <scope>NUCLEOTIDE SEQUENCE [LARGE SCALE GENOMIC DNA]</scope>
    <source>
        <strain evidence="2">APO3</strain>
    </source>
</reference>
<keyword evidence="4" id="KW-1185">Reference proteome</keyword>
<dbReference type="OrthoDB" id="78289at2759"/>
<sequence length="115" mass="13122">MWQACRVAMPRAGRQAGSIVARRSKCKNCKKMYLLNTSVCANTYCSLDCQSNFLYLEHVSGRLRSFFEEAKLQQQQHRHHALPDSDVSCVELPPCPRKPPPTTTTHTTWLKARSD</sequence>
<proteinExistence type="predicted"/>
<dbReference type="VEuPathDB" id="FungiDB:H257_09398"/>
<dbReference type="RefSeq" id="XP_009833906.1">
    <property type="nucleotide sequence ID" value="XM_009835604.1"/>
</dbReference>
<reference evidence="3 4" key="2">
    <citation type="submission" date="2018-07" db="EMBL/GenBank/DDBJ databases">
        <title>Annotation of Aphanomyces astaci genome assembly.</title>
        <authorList>
            <person name="Studholme D.J."/>
        </authorList>
    </citation>
    <scope>NUCLEOTIDE SEQUENCE [LARGE SCALE GENOMIC DNA]</scope>
    <source>
        <strain evidence="3">Pc</strain>
    </source>
</reference>
<dbReference type="EMBL" id="KI913136">
    <property type="protein sequence ID" value="ETV76361.1"/>
    <property type="molecule type" value="Genomic_DNA"/>
</dbReference>
<dbReference type="Proteomes" id="UP000284702">
    <property type="component" value="Unassembled WGS sequence"/>
</dbReference>
<evidence type="ECO:0000313" key="3">
    <source>
        <dbReference type="EMBL" id="RQM12381.1"/>
    </source>
</evidence>